<dbReference type="EMBL" id="CAJVPS010007855">
    <property type="protein sequence ID" value="CAG8638541.1"/>
    <property type="molecule type" value="Genomic_DNA"/>
</dbReference>
<evidence type="ECO:0000313" key="3">
    <source>
        <dbReference type="Proteomes" id="UP000789508"/>
    </source>
</evidence>
<organism evidence="2 3">
    <name type="scientific">Ambispora leptoticha</name>
    <dbReference type="NCBI Taxonomy" id="144679"/>
    <lineage>
        <taxon>Eukaryota</taxon>
        <taxon>Fungi</taxon>
        <taxon>Fungi incertae sedis</taxon>
        <taxon>Mucoromycota</taxon>
        <taxon>Glomeromycotina</taxon>
        <taxon>Glomeromycetes</taxon>
        <taxon>Archaeosporales</taxon>
        <taxon>Ambisporaceae</taxon>
        <taxon>Ambispora</taxon>
    </lineage>
</organism>
<gene>
    <name evidence="2" type="ORF">ALEPTO_LOCUS9630</name>
</gene>
<feature type="non-terminal residue" evidence="2">
    <location>
        <position position="1"/>
    </location>
</feature>
<reference evidence="2" key="1">
    <citation type="submission" date="2021-06" db="EMBL/GenBank/DDBJ databases">
        <authorList>
            <person name="Kallberg Y."/>
            <person name="Tangrot J."/>
            <person name="Rosling A."/>
        </authorList>
    </citation>
    <scope>NUCLEOTIDE SEQUENCE</scope>
    <source>
        <strain evidence="2">FL130A</strain>
    </source>
</reference>
<keyword evidence="3" id="KW-1185">Reference proteome</keyword>
<protein>
    <submittedName>
        <fullName evidence="2">5945_t:CDS:1</fullName>
    </submittedName>
</protein>
<feature type="compositionally biased region" description="Polar residues" evidence="1">
    <location>
        <begin position="1"/>
        <end position="20"/>
    </location>
</feature>
<comment type="caution">
    <text evidence="2">The sequence shown here is derived from an EMBL/GenBank/DDBJ whole genome shotgun (WGS) entry which is preliminary data.</text>
</comment>
<name>A0A9N9H0K4_9GLOM</name>
<proteinExistence type="predicted"/>
<evidence type="ECO:0000256" key="1">
    <source>
        <dbReference type="SAM" id="MobiDB-lite"/>
    </source>
</evidence>
<dbReference type="AlphaFoldDB" id="A0A9N9H0K4"/>
<sequence length="106" mass="11894">DINNRTSISTTVDKTPTDAGNSIDDMFNGPFLFGNDDMNTRIPTSATVDKTHPSTINTDAGNSIYDSLNEIIPWDQLPLNDDINRIYGTLFDESFISDYHLFQDMI</sequence>
<evidence type="ECO:0000313" key="2">
    <source>
        <dbReference type="EMBL" id="CAG8638541.1"/>
    </source>
</evidence>
<feature type="region of interest" description="Disordered" evidence="1">
    <location>
        <begin position="1"/>
        <end position="23"/>
    </location>
</feature>
<accession>A0A9N9H0K4</accession>
<dbReference type="Proteomes" id="UP000789508">
    <property type="component" value="Unassembled WGS sequence"/>
</dbReference>